<dbReference type="EC" id="2.4.99.28" evidence="15"/>
<evidence type="ECO:0000313" key="18">
    <source>
        <dbReference type="EMBL" id="CAB4330582.1"/>
    </source>
</evidence>
<evidence type="ECO:0000256" key="1">
    <source>
        <dbReference type="ARBA" id="ARBA00004651"/>
    </source>
</evidence>
<keyword evidence="12" id="KW-0131">Cell cycle</keyword>
<sequence>MSASSQKFLSKPVNNFYILAVSALSLSIIGLIMVFSASSIHALDTRGNAVAIVLRQLTFFVISIPLAIYLSQRSLSQWRLLARFGLILSVIILVILQIPGVGKTVNGNTNWIALPFVDIQPSELAKFLLILWASYMLANKERTGKTRVNVFLLIGPGFGAVMLLVMLGHDLGTACVIAAILGGLLFVSGIELRVLGTLVGIGAVALAVLIATAGYRAARFLVVLDPFAVEDYKNAGWQPAHSLLGLASGGIFGVGLGGSRQKWGNLAEAHTDFIFAVIGEELGLLGTLVVLALLAALIFSIFKISLRCADPMSRYVGAGIGSWIAIQTILNVGSATSVLPVVGVTLPFVSYGGSALISLYIGLGYVFGSALRDPEVKTELQKAIERRRLRTP</sequence>
<keyword evidence="6" id="KW-0808">Transferase</keyword>
<dbReference type="NCBIfam" id="TIGR02614">
    <property type="entry name" value="ftsW"/>
    <property type="match status" value="1"/>
</dbReference>
<dbReference type="GO" id="GO:0009252">
    <property type="term" value="P:peptidoglycan biosynthetic process"/>
    <property type="evidence" value="ECO:0007669"/>
    <property type="project" value="UniProtKB-KW"/>
</dbReference>
<evidence type="ECO:0000256" key="12">
    <source>
        <dbReference type="ARBA" id="ARBA00023306"/>
    </source>
</evidence>
<proteinExistence type="predicted"/>
<evidence type="ECO:0000256" key="6">
    <source>
        <dbReference type="ARBA" id="ARBA00022679"/>
    </source>
</evidence>
<feature type="transmembrane region" description="Helical" evidence="17">
    <location>
        <begin position="323"/>
        <end position="342"/>
    </location>
</feature>
<evidence type="ECO:0000256" key="13">
    <source>
        <dbReference type="ARBA" id="ARBA00023316"/>
    </source>
</evidence>
<dbReference type="GO" id="GO:0008360">
    <property type="term" value="P:regulation of cell shape"/>
    <property type="evidence" value="ECO:0007669"/>
    <property type="project" value="UniProtKB-KW"/>
</dbReference>
<comment type="pathway">
    <text evidence="2">Cell wall biogenesis; peptidoglycan biosynthesis.</text>
</comment>
<dbReference type="InterPro" id="IPR001182">
    <property type="entry name" value="FtsW/RodA"/>
</dbReference>
<keyword evidence="4" id="KW-0132">Cell division</keyword>
<feature type="transmembrane region" description="Helical" evidence="17">
    <location>
        <begin position="194"/>
        <end position="215"/>
    </location>
</feature>
<dbReference type="InterPro" id="IPR013437">
    <property type="entry name" value="FtsW"/>
</dbReference>
<evidence type="ECO:0000256" key="9">
    <source>
        <dbReference type="ARBA" id="ARBA00022984"/>
    </source>
</evidence>
<evidence type="ECO:0000256" key="3">
    <source>
        <dbReference type="ARBA" id="ARBA00022475"/>
    </source>
</evidence>
<evidence type="ECO:0000256" key="5">
    <source>
        <dbReference type="ARBA" id="ARBA00022676"/>
    </source>
</evidence>
<comment type="subcellular location">
    <subcellularLocation>
        <location evidence="1">Cell membrane</location>
        <topology evidence="1">Multi-pass membrane protein</topology>
    </subcellularLocation>
</comment>
<keyword evidence="9" id="KW-0573">Peptidoglycan synthesis</keyword>
<dbReference type="GO" id="GO:0008955">
    <property type="term" value="F:peptidoglycan glycosyltransferase activity"/>
    <property type="evidence" value="ECO:0007669"/>
    <property type="project" value="UniProtKB-EC"/>
</dbReference>
<evidence type="ECO:0000256" key="16">
    <source>
        <dbReference type="ARBA" id="ARBA00049902"/>
    </source>
</evidence>
<dbReference type="Pfam" id="PF01098">
    <property type="entry name" value="FTSW_RODA_SPOVE"/>
    <property type="match status" value="1"/>
</dbReference>
<evidence type="ECO:0000256" key="15">
    <source>
        <dbReference type="ARBA" id="ARBA00044770"/>
    </source>
</evidence>
<feature type="transmembrane region" description="Helical" evidence="17">
    <location>
        <begin position="119"/>
        <end position="138"/>
    </location>
</feature>
<evidence type="ECO:0000256" key="7">
    <source>
        <dbReference type="ARBA" id="ARBA00022692"/>
    </source>
</evidence>
<keyword evidence="10 17" id="KW-1133">Transmembrane helix</keyword>
<feature type="transmembrane region" description="Helical" evidence="17">
    <location>
        <begin position="171"/>
        <end position="187"/>
    </location>
</feature>
<feature type="transmembrane region" description="Helical" evidence="17">
    <location>
        <begin position="150"/>
        <end position="165"/>
    </location>
</feature>
<dbReference type="PANTHER" id="PTHR30474">
    <property type="entry name" value="CELL CYCLE PROTEIN"/>
    <property type="match status" value="1"/>
</dbReference>
<dbReference type="PANTHER" id="PTHR30474:SF2">
    <property type="entry name" value="PEPTIDOGLYCAN GLYCOSYLTRANSFERASE FTSW-RELATED"/>
    <property type="match status" value="1"/>
</dbReference>
<reference evidence="18" key="1">
    <citation type="submission" date="2020-05" db="EMBL/GenBank/DDBJ databases">
        <authorList>
            <person name="Chiriac C."/>
            <person name="Salcher M."/>
            <person name="Ghai R."/>
            <person name="Kavagutti S V."/>
        </authorList>
    </citation>
    <scope>NUCLEOTIDE SEQUENCE</scope>
</reference>
<dbReference type="GO" id="GO:0071555">
    <property type="term" value="P:cell wall organization"/>
    <property type="evidence" value="ECO:0007669"/>
    <property type="project" value="UniProtKB-KW"/>
</dbReference>
<feature type="transmembrane region" description="Helical" evidence="17">
    <location>
        <begin position="49"/>
        <end position="68"/>
    </location>
</feature>
<keyword evidence="11 17" id="KW-0472">Membrane</keyword>
<dbReference type="GO" id="GO:0032153">
    <property type="term" value="C:cell division site"/>
    <property type="evidence" value="ECO:0007669"/>
    <property type="project" value="TreeGrafter"/>
</dbReference>
<evidence type="ECO:0000256" key="11">
    <source>
        <dbReference type="ARBA" id="ARBA00023136"/>
    </source>
</evidence>
<protein>
    <recommendedName>
        <fullName evidence="15">peptidoglycan glycosyltransferase</fullName>
        <ecNumber evidence="15">2.4.99.28</ecNumber>
    </recommendedName>
    <alternativeName>
        <fullName evidence="14">Peptidoglycan polymerase</fullName>
    </alternativeName>
</protein>
<evidence type="ECO:0000256" key="10">
    <source>
        <dbReference type="ARBA" id="ARBA00022989"/>
    </source>
</evidence>
<accession>A0A6J5YNT9</accession>
<keyword evidence="3" id="KW-1003">Cell membrane</keyword>
<evidence type="ECO:0000256" key="17">
    <source>
        <dbReference type="SAM" id="Phobius"/>
    </source>
</evidence>
<keyword evidence="5" id="KW-0328">Glycosyltransferase</keyword>
<comment type="catalytic activity">
    <reaction evidence="16">
        <text>[GlcNAc-(1-&gt;4)-Mur2Ac(oyl-L-Ala-gamma-D-Glu-L-Lys-D-Ala-D-Ala)](n)-di-trans,octa-cis-undecaprenyl diphosphate + beta-D-GlcNAc-(1-&gt;4)-Mur2Ac(oyl-L-Ala-gamma-D-Glu-L-Lys-D-Ala-D-Ala)-di-trans,octa-cis-undecaprenyl diphosphate = [GlcNAc-(1-&gt;4)-Mur2Ac(oyl-L-Ala-gamma-D-Glu-L-Lys-D-Ala-D-Ala)](n+1)-di-trans,octa-cis-undecaprenyl diphosphate + di-trans,octa-cis-undecaprenyl diphosphate + H(+)</text>
        <dbReference type="Rhea" id="RHEA:23708"/>
        <dbReference type="Rhea" id="RHEA-COMP:9602"/>
        <dbReference type="Rhea" id="RHEA-COMP:9603"/>
        <dbReference type="ChEBI" id="CHEBI:15378"/>
        <dbReference type="ChEBI" id="CHEBI:58405"/>
        <dbReference type="ChEBI" id="CHEBI:60033"/>
        <dbReference type="ChEBI" id="CHEBI:78435"/>
        <dbReference type="EC" id="2.4.99.28"/>
    </reaction>
</comment>
<gene>
    <name evidence="18" type="ORF">UFOPK3574_00132</name>
</gene>
<feature type="transmembrane region" description="Helical" evidence="17">
    <location>
        <begin position="16"/>
        <end position="37"/>
    </location>
</feature>
<dbReference type="GO" id="GO:0015648">
    <property type="term" value="F:lipid-linked peptidoglycan transporter activity"/>
    <property type="evidence" value="ECO:0007669"/>
    <property type="project" value="TreeGrafter"/>
</dbReference>
<dbReference type="AlphaFoldDB" id="A0A6J5YNT9"/>
<evidence type="ECO:0000256" key="2">
    <source>
        <dbReference type="ARBA" id="ARBA00004752"/>
    </source>
</evidence>
<name>A0A6J5YNT9_9ZZZZ</name>
<keyword evidence="8" id="KW-0133">Cell shape</keyword>
<organism evidence="18">
    <name type="scientific">freshwater metagenome</name>
    <dbReference type="NCBI Taxonomy" id="449393"/>
    <lineage>
        <taxon>unclassified sequences</taxon>
        <taxon>metagenomes</taxon>
        <taxon>ecological metagenomes</taxon>
    </lineage>
</organism>
<dbReference type="GO" id="GO:0005886">
    <property type="term" value="C:plasma membrane"/>
    <property type="evidence" value="ECO:0007669"/>
    <property type="project" value="UniProtKB-SubCell"/>
</dbReference>
<dbReference type="GO" id="GO:0051301">
    <property type="term" value="P:cell division"/>
    <property type="evidence" value="ECO:0007669"/>
    <property type="project" value="UniProtKB-KW"/>
</dbReference>
<evidence type="ECO:0000256" key="8">
    <source>
        <dbReference type="ARBA" id="ARBA00022960"/>
    </source>
</evidence>
<feature type="transmembrane region" description="Helical" evidence="17">
    <location>
        <begin position="348"/>
        <end position="367"/>
    </location>
</feature>
<dbReference type="EMBL" id="CAESAF010000005">
    <property type="protein sequence ID" value="CAB4330582.1"/>
    <property type="molecule type" value="Genomic_DNA"/>
</dbReference>
<feature type="transmembrane region" description="Helical" evidence="17">
    <location>
        <begin position="282"/>
        <end position="302"/>
    </location>
</feature>
<evidence type="ECO:0000256" key="4">
    <source>
        <dbReference type="ARBA" id="ARBA00022618"/>
    </source>
</evidence>
<keyword evidence="13" id="KW-0961">Cell wall biogenesis/degradation</keyword>
<keyword evidence="7 17" id="KW-0812">Transmembrane</keyword>
<evidence type="ECO:0000256" key="14">
    <source>
        <dbReference type="ARBA" id="ARBA00032370"/>
    </source>
</evidence>
<feature type="transmembrane region" description="Helical" evidence="17">
    <location>
        <begin position="80"/>
        <end position="99"/>
    </location>
</feature>